<dbReference type="RefSeq" id="WP_394407302.1">
    <property type="nucleotide sequence ID" value="NZ_JBIGIC010000003.1"/>
</dbReference>
<evidence type="ECO:0000313" key="2">
    <source>
        <dbReference type="Proteomes" id="UP001606134"/>
    </source>
</evidence>
<sequence>MPTLRLFDAELALLAQTPALRPIADRLESAFAAALCRDEPDADIALLDLVRAEGEVIGLYWLLNGLPPGLACLCVRDAQGGVHEGMEAICGGTIESGQVFCRLRIAAFAPTARS</sequence>
<protein>
    <recommendedName>
        <fullName evidence="3">GNAT family N-acetyltransferase</fullName>
    </recommendedName>
</protein>
<evidence type="ECO:0000313" key="1">
    <source>
        <dbReference type="EMBL" id="MFG6486284.1"/>
    </source>
</evidence>
<keyword evidence="2" id="KW-1185">Reference proteome</keyword>
<name>A0ABW7H8Q0_9BURK</name>
<dbReference type="Proteomes" id="UP001606134">
    <property type="component" value="Unassembled WGS sequence"/>
</dbReference>
<reference evidence="1 2" key="1">
    <citation type="submission" date="2024-08" db="EMBL/GenBank/DDBJ databases">
        <authorList>
            <person name="Lu H."/>
        </authorList>
    </citation>
    <scope>NUCLEOTIDE SEQUENCE [LARGE SCALE GENOMIC DNA]</scope>
    <source>
        <strain evidence="1 2">BYS78W</strain>
    </source>
</reference>
<comment type="caution">
    <text evidence="1">The sequence shown here is derived from an EMBL/GenBank/DDBJ whole genome shotgun (WGS) entry which is preliminary data.</text>
</comment>
<dbReference type="EMBL" id="JBIGIC010000003">
    <property type="protein sequence ID" value="MFG6486284.1"/>
    <property type="molecule type" value="Genomic_DNA"/>
</dbReference>
<evidence type="ECO:0008006" key="3">
    <source>
        <dbReference type="Google" id="ProtNLM"/>
    </source>
</evidence>
<organism evidence="1 2">
    <name type="scientific">Pelomonas candidula</name>
    <dbReference type="NCBI Taxonomy" id="3299025"/>
    <lineage>
        <taxon>Bacteria</taxon>
        <taxon>Pseudomonadati</taxon>
        <taxon>Pseudomonadota</taxon>
        <taxon>Betaproteobacteria</taxon>
        <taxon>Burkholderiales</taxon>
        <taxon>Sphaerotilaceae</taxon>
        <taxon>Roseateles</taxon>
    </lineage>
</organism>
<accession>A0ABW7H8Q0</accession>
<gene>
    <name evidence="1" type="ORF">ACG04R_06345</name>
</gene>
<proteinExistence type="predicted"/>